<comment type="caution">
    <text evidence="1">The sequence shown here is derived from an EMBL/GenBank/DDBJ whole genome shotgun (WGS) entry which is preliminary data.</text>
</comment>
<accession>A0ABT2RJD4</accession>
<protein>
    <submittedName>
        <fullName evidence="1">Uncharacterized protein</fullName>
    </submittedName>
</protein>
<organism evidence="1 2">
    <name type="scientific">Dorea acetigenes</name>
    <dbReference type="NCBI Taxonomy" id="2981787"/>
    <lineage>
        <taxon>Bacteria</taxon>
        <taxon>Bacillati</taxon>
        <taxon>Bacillota</taxon>
        <taxon>Clostridia</taxon>
        <taxon>Lachnospirales</taxon>
        <taxon>Lachnospiraceae</taxon>
        <taxon>Dorea</taxon>
    </lineage>
</organism>
<gene>
    <name evidence="1" type="ORF">OCV99_01865</name>
</gene>
<evidence type="ECO:0000313" key="1">
    <source>
        <dbReference type="EMBL" id="MCU6685309.1"/>
    </source>
</evidence>
<keyword evidence="2" id="KW-1185">Reference proteome</keyword>
<dbReference type="EMBL" id="JAOQJU010000001">
    <property type="protein sequence ID" value="MCU6685309.1"/>
    <property type="molecule type" value="Genomic_DNA"/>
</dbReference>
<reference evidence="1 2" key="1">
    <citation type="journal article" date="2021" name="ISME Commun">
        <title>Automated analysis of genomic sequences facilitates high-throughput and comprehensive description of bacteria.</title>
        <authorList>
            <person name="Hitch T.C.A."/>
        </authorList>
    </citation>
    <scope>NUCLEOTIDE SEQUENCE [LARGE SCALE GENOMIC DNA]</scope>
    <source>
        <strain evidence="1 2">Sanger_03</strain>
    </source>
</reference>
<name>A0ABT2RJD4_9FIRM</name>
<proteinExistence type="predicted"/>
<evidence type="ECO:0000313" key="2">
    <source>
        <dbReference type="Proteomes" id="UP001652431"/>
    </source>
</evidence>
<sequence>MIKAQLGEVIVDGNVLTLAMEFEDIARGVKKVFCNALGEKVGNLLWEKCVNEARKSDEERKREVEEEIRGFRETETEKAKLADALTEFVLKEIGKGR</sequence>
<dbReference type="RefSeq" id="WP_158367588.1">
    <property type="nucleotide sequence ID" value="NZ_JAOQJU010000001.1"/>
</dbReference>
<dbReference type="Proteomes" id="UP001652431">
    <property type="component" value="Unassembled WGS sequence"/>
</dbReference>